<dbReference type="OrthoDB" id="5862884at2759"/>
<evidence type="ECO:0000313" key="2">
    <source>
        <dbReference type="EMBL" id="KRZ59556.1"/>
    </source>
</evidence>
<comment type="caution">
    <text evidence="2">The sequence shown here is derived from an EMBL/GenBank/DDBJ whole genome shotgun (WGS) entry which is preliminary data.</text>
</comment>
<reference evidence="2 3" key="1">
    <citation type="submission" date="2015-05" db="EMBL/GenBank/DDBJ databases">
        <title>Evolution of Trichinella species and genotypes.</title>
        <authorList>
            <person name="Korhonen P.K."/>
            <person name="Edoardo P."/>
            <person name="Giuseppe L.R."/>
            <person name="Gasser R.B."/>
        </authorList>
    </citation>
    <scope>NUCLEOTIDE SEQUENCE [LARGE SCALE GENOMIC DNA]</scope>
    <source>
        <strain evidence="2">ISS10</strain>
    </source>
</reference>
<dbReference type="PANTHER" id="PTHR33064">
    <property type="entry name" value="POL PROTEIN"/>
    <property type="match status" value="1"/>
</dbReference>
<dbReference type="EMBL" id="JYDW01000040">
    <property type="protein sequence ID" value="KRZ59556.1"/>
    <property type="molecule type" value="Genomic_DNA"/>
</dbReference>
<dbReference type="InterPro" id="IPR043502">
    <property type="entry name" value="DNA/RNA_pol_sf"/>
</dbReference>
<dbReference type="STRING" id="6335.A0A0V1LJ97"/>
<dbReference type="InterPro" id="IPR043128">
    <property type="entry name" value="Rev_trsase/Diguanyl_cyclase"/>
</dbReference>
<evidence type="ECO:0000313" key="3">
    <source>
        <dbReference type="Proteomes" id="UP000054721"/>
    </source>
</evidence>
<evidence type="ECO:0000259" key="1">
    <source>
        <dbReference type="Pfam" id="PF17919"/>
    </source>
</evidence>
<protein>
    <submittedName>
        <fullName evidence="2">Retrovirus-related Pol polyprotein from transposon</fullName>
    </submittedName>
</protein>
<dbReference type="Proteomes" id="UP000054721">
    <property type="component" value="Unassembled WGS sequence"/>
</dbReference>
<dbReference type="InterPro" id="IPR051320">
    <property type="entry name" value="Viral_Replic_Matur_Polypro"/>
</dbReference>
<dbReference type="Gene3D" id="3.30.70.270">
    <property type="match status" value="1"/>
</dbReference>
<sequence>MEIVIHLLGRHYRLQKNSRGTSLTLAGSTGEGKEHWPYIEPAEMSSHVKEQSGIATDLEKTRANFSAIAHPLRQLLQKSHRWNWTQECESAFTELKTKLTTAPVLAFPRFDIPFILDVDVSGEVFDAVLTQLSGEEEHPVAYASRSLTELE</sequence>
<dbReference type="PANTHER" id="PTHR33064:SF37">
    <property type="entry name" value="RIBONUCLEASE H"/>
    <property type="match status" value="1"/>
</dbReference>
<dbReference type="Pfam" id="PF17919">
    <property type="entry name" value="RT_RNaseH_2"/>
    <property type="match status" value="1"/>
</dbReference>
<dbReference type="SUPFAM" id="SSF56672">
    <property type="entry name" value="DNA/RNA polymerases"/>
    <property type="match status" value="1"/>
</dbReference>
<dbReference type="InterPro" id="IPR041577">
    <property type="entry name" value="RT_RNaseH_2"/>
</dbReference>
<organism evidence="2 3">
    <name type="scientific">Trichinella nativa</name>
    <dbReference type="NCBI Taxonomy" id="6335"/>
    <lineage>
        <taxon>Eukaryota</taxon>
        <taxon>Metazoa</taxon>
        <taxon>Ecdysozoa</taxon>
        <taxon>Nematoda</taxon>
        <taxon>Enoplea</taxon>
        <taxon>Dorylaimia</taxon>
        <taxon>Trichinellida</taxon>
        <taxon>Trichinellidae</taxon>
        <taxon>Trichinella</taxon>
    </lineage>
</organism>
<proteinExistence type="predicted"/>
<accession>A0A0V1LJ97</accession>
<gene>
    <name evidence="2" type="primary">POL</name>
    <name evidence="2" type="ORF">T02_9214</name>
</gene>
<feature type="domain" description="Reverse transcriptase/retrotransposon-derived protein RNase H-like" evidence="1">
    <location>
        <begin position="84"/>
        <end position="150"/>
    </location>
</feature>
<keyword evidence="3" id="KW-1185">Reference proteome</keyword>
<dbReference type="Gene3D" id="3.10.20.370">
    <property type="match status" value="1"/>
</dbReference>
<name>A0A0V1LJ97_9BILA</name>
<dbReference type="AlphaFoldDB" id="A0A0V1LJ97"/>